<dbReference type="OrthoDB" id="8909229at2"/>
<dbReference type="GO" id="GO:0003774">
    <property type="term" value="F:cytoskeletal motor activity"/>
    <property type="evidence" value="ECO:0007669"/>
    <property type="project" value="InterPro"/>
</dbReference>
<evidence type="ECO:0000256" key="1">
    <source>
        <dbReference type="ARBA" id="ARBA00004117"/>
    </source>
</evidence>
<dbReference type="PANTHER" id="PTHR34653">
    <property type="match status" value="1"/>
</dbReference>
<dbReference type="InterPro" id="IPR001624">
    <property type="entry name" value="FliE"/>
</dbReference>
<accession>A0A545TDQ0</accession>
<evidence type="ECO:0000256" key="4">
    <source>
        <dbReference type="ARBA" id="ARBA00023143"/>
    </source>
</evidence>
<dbReference type="RefSeq" id="WP_142941946.1">
    <property type="nucleotide sequence ID" value="NZ_VIKR01000002.1"/>
</dbReference>
<dbReference type="GO" id="GO:0009425">
    <property type="term" value="C:bacterial-type flagellum basal body"/>
    <property type="evidence" value="ECO:0007669"/>
    <property type="project" value="UniProtKB-SubCell"/>
</dbReference>
<reference evidence="6 7" key="1">
    <citation type="submission" date="2019-06" db="EMBL/GenBank/DDBJ databases">
        <title>Draft genome of Aliikangiella marina GYP-15.</title>
        <authorList>
            <person name="Wang G."/>
        </authorList>
    </citation>
    <scope>NUCLEOTIDE SEQUENCE [LARGE SCALE GENOMIC DNA]</scope>
    <source>
        <strain evidence="6 7">GYP-15</strain>
    </source>
</reference>
<proteinExistence type="inferred from homology"/>
<dbReference type="PRINTS" id="PR01006">
    <property type="entry name" value="FLGHOOKFLIE"/>
</dbReference>
<protein>
    <recommendedName>
        <fullName evidence="3 5">Flagellar hook-basal body complex protein FliE</fullName>
    </recommendedName>
</protein>
<name>A0A545TDQ0_9GAMM</name>
<evidence type="ECO:0000256" key="2">
    <source>
        <dbReference type="ARBA" id="ARBA00009272"/>
    </source>
</evidence>
<dbReference type="AlphaFoldDB" id="A0A545TDQ0"/>
<comment type="similarity">
    <text evidence="2 5">Belongs to the FliE family.</text>
</comment>
<dbReference type="PANTHER" id="PTHR34653:SF1">
    <property type="entry name" value="FLAGELLAR HOOK-BASAL BODY COMPLEX PROTEIN FLIE"/>
    <property type="match status" value="1"/>
</dbReference>
<comment type="caution">
    <text evidence="6">The sequence shown here is derived from an EMBL/GenBank/DDBJ whole genome shotgun (WGS) entry which is preliminary data.</text>
</comment>
<evidence type="ECO:0000256" key="5">
    <source>
        <dbReference type="HAMAP-Rule" id="MF_00724"/>
    </source>
</evidence>
<gene>
    <name evidence="5 6" type="primary">fliE</name>
    <name evidence="6" type="ORF">FLL45_10375</name>
</gene>
<dbReference type="NCBIfam" id="TIGR00205">
    <property type="entry name" value="fliE"/>
    <property type="match status" value="1"/>
</dbReference>
<keyword evidence="6" id="KW-0966">Cell projection</keyword>
<dbReference type="HAMAP" id="MF_00724">
    <property type="entry name" value="FliE"/>
    <property type="match status" value="1"/>
</dbReference>
<keyword evidence="7" id="KW-1185">Reference proteome</keyword>
<keyword evidence="6" id="KW-0969">Cilium</keyword>
<dbReference type="GO" id="GO:0005198">
    <property type="term" value="F:structural molecule activity"/>
    <property type="evidence" value="ECO:0007669"/>
    <property type="project" value="UniProtKB-UniRule"/>
</dbReference>
<organism evidence="6 7">
    <name type="scientific">Aliikangiella marina</name>
    <dbReference type="NCBI Taxonomy" id="1712262"/>
    <lineage>
        <taxon>Bacteria</taxon>
        <taxon>Pseudomonadati</taxon>
        <taxon>Pseudomonadota</taxon>
        <taxon>Gammaproteobacteria</taxon>
        <taxon>Oceanospirillales</taxon>
        <taxon>Pleioneaceae</taxon>
        <taxon>Aliikangiella</taxon>
    </lineage>
</organism>
<dbReference type="Proteomes" id="UP000317839">
    <property type="component" value="Unassembled WGS sequence"/>
</dbReference>
<evidence type="ECO:0000256" key="3">
    <source>
        <dbReference type="ARBA" id="ARBA00018024"/>
    </source>
</evidence>
<sequence length="113" mass="11842">MKTGIDQNLILAQMQRLNQLAKSGSNVAPSSAVSETQGTTNQFGNVLTNAINTVNKYQQASSQAAASVETGDGGASLVKAVIASQKANVAFQATVQVRNRVVSAYQDIMNMPI</sequence>
<dbReference type="GO" id="GO:0071973">
    <property type="term" value="P:bacterial-type flagellum-dependent cell motility"/>
    <property type="evidence" value="ECO:0007669"/>
    <property type="project" value="InterPro"/>
</dbReference>
<evidence type="ECO:0000313" key="6">
    <source>
        <dbReference type="EMBL" id="TQV75330.1"/>
    </source>
</evidence>
<dbReference type="EMBL" id="VIKR01000002">
    <property type="protein sequence ID" value="TQV75330.1"/>
    <property type="molecule type" value="Genomic_DNA"/>
</dbReference>
<keyword evidence="6" id="KW-0282">Flagellum</keyword>
<evidence type="ECO:0000313" key="7">
    <source>
        <dbReference type="Proteomes" id="UP000317839"/>
    </source>
</evidence>
<comment type="subcellular location">
    <subcellularLocation>
        <location evidence="1 5">Bacterial flagellum basal body</location>
    </subcellularLocation>
</comment>
<dbReference type="Pfam" id="PF02049">
    <property type="entry name" value="FliE"/>
    <property type="match status" value="1"/>
</dbReference>
<keyword evidence="4 5" id="KW-0975">Bacterial flagellum</keyword>